<keyword evidence="5 11" id="KW-0812">Transmembrane</keyword>
<evidence type="ECO:0000256" key="10">
    <source>
        <dbReference type="ARBA" id="ARBA00023201"/>
    </source>
</evidence>
<keyword evidence="2 11" id="KW-0813">Transport</keyword>
<feature type="transmembrane region" description="Helical" evidence="11">
    <location>
        <begin position="345"/>
        <end position="367"/>
    </location>
</feature>
<keyword evidence="9 11" id="KW-0472">Membrane</keyword>
<keyword evidence="14" id="KW-1185">Reference proteome</keyword>
<dbReference type="InterPro" id="IPR004705">
    <property type="entry name" value="Cation/H_exchanger_CPA1_bac"/>
</dbReference>
<evidence type="ECO:0000259" key="12">
    <source>
        <dbReference type="Pfam" id="PF00999"/>
    </source>
</evidence>
<evidence type="ECO:0000256" key="8">
    <source>
        <dbReference type="ARBA" id="ARBA00023065"/>
    </source>
</evidence>
<evidence type="ECO:0000256" key="4">
    <source>
        <dbReference type="ARBA" id="ARBA00022475"/>
    </source>
</evidence>
<feature type="transmembrane region" description="Helical" evidence="11">
    <location>
        <begin position="33"/>
        <end position="51"/>
    </location>
</feature>
<keyword evidence="8 11" id="KW-0406">Ion transport</keyword>
<organism evidence="13 14">
    <name type="scientific">Dokdonella fugitiva</name>
    <dbReference type="NCBI Taxonomy" id="328517"/>
    <lineage>
        <taxon>Bacteria</taxon>
        <taxon>Pseudomonadati</taxon>
        <taxon>Pseudomonadota</taxon>
        <taxon>Gammaproteobacteria</taxon>
        <taxon>Lysobacterales</taxon>
        <taxon>Rhodanobacteraceae</taxon>
        <taxon>Dokdonella</taxon>
    </lineage>
</organism>
<feature type="transmembrane region" description="Helical" evidence="11">
    <location>
        <begin position="271"/>
        <end position="292"/>
    </location>
</feature>
<name>A0A839EWF6_9GAMM</name>
<keyword evidence="3 11" id="KW-0050">Antiport</keyword>
<feature type="transmembrane region" description="Helical" evidence="11">
    <location>
        <begin position="298"/>
        <end position="325"/>
    </location>
</feature>
<dbReference type="Pfam" id="PF00999">
    <property type="entry name" value="Na_H_Exchanger"/>
    <property type="match status" value="1"/>
</dbReference>
<protein>
    <submittedName>
        <fullName evidence="13">CPA1 family monovalent cation:H+ antiporter</fullName>
    </submittedName>
</protein>
<keyword evidence="4" id="KW-1003">Cell membrane</keyword>
<proteinExistence type="inferred from homology"/>
<dbReference type="GO" id="GO:0051453">
    <property type="term" value="P:regulation of intracellular pH"/>
    <property type="evidence" value="ECO:0007669"/>
    <property type="project" value="TreeGrafter"/>
</dbReference>
<feature type="domain" description="Cation/H+ exchanger transmembrane" evidence="12">
    <location>
        <begin position="17"/>
        <end position="404"/>
    </location>
</feature>
<accession>A0A839EWF6</accession>
<keyword evidence="6 11" id="KW-1133">Transmembrane helix</keyword>
<dbReference type="InterPro" id="IPR006153">
    <property type="entry name" value="Cation/H_exchanger_TM"/>
</dbReference>
<evidence type="ECO:0000256" key="11">
    <source>
        <dbReference type="RuleBase" id="RU366002"/>
    </source>
</evidence>
<evidence type="ECO:0000256" key="5">
    <source>
        <dbReference type="ARBA" id="ARBA00022692"/>
    </source>
</evidence>
<keyword evidence="10 11" id="KW-0739">Sodium transport</keyword>
<evidence type="ECO:0000313" key="14">
    <source>
        <dbReference type="Proteomes" id="UP000550401"/>
    </source>
</evidence>
<evidence type="ECO:0000256" key="9">
    <source>
        <dbReference type="ARBA" id="ARBA00023136"/>
    </source>
</evidence>
<dbReference type="Proteomes" id="UP000550401">
    <property type="component" value="Unassembled WGS sequence"/>
</dbReference>
<evidence type="ECO:0000256" key="1">
    <source>
        <dbReference type="ARBA" id="ARBA00004651"/>
    </source>
</evidence>
<sequence>MDFVHLFQLTIAMVFAMVVLHYLAHRAGLPPPVALIVGGASLAFVPGLPTFPINPELVLVLFLPPLLMDSAWVIALGQLKRHTIGIAALAIGAVLFTTLVVAVVAHLLLPSLPWAACAALGAIVAPPDAVSVRVVLERVKLPRRLKILLEGESLLNDATGLVLFRFAIAAGLTGSFSATAAAGQFVLLAVGGAAIGTVIGFAWVKLARRLDDEYLLIAATSLLSWIAYLLAERVHVSGVIATVTTGLIVSWHAHTVISASARMRGSSFWDVTIFLIEAGVFMLIGLSLRGVLERAGGFGSIVATMGMPSLAILAAITLARFAWMFASDGVIAACARPGLTHHTPIGARAATVLGWAGVRGVVTLALALSVPDAFPGRDFILVAAFVVILGTVLVQATTLGRVIAWAKLVEAPADKAPLTMNQAEAAMAQLQFATIERHAYDGDGQLIHPRLLERYQRKATISVDYAARPDHYSPMLHAHFDLVLAAVATGRDELIRLHRAGEIDDDTLHELERDLDLEELSALSAKS</sequence>
<dbReference type="EMBL" id="JACGXL010000001">
    <property type="protein sequence ID" value="MBA8886706.1"/>
    <property type="molecule type" value="Genomic_DNA"/>
</dbReference>
<feature type="transmembrane region" description="Helical" evidence="11">
    <location>
        <begin position="182"/>
        <end position="202"/>
    </location>
</feature>
<feature type="transmembrane region" description="Helical" evidence="11">
    <location>
        <begin position="57"/>
        <end position="77"/>
    </location>
</feature>
<dbReference type="GO" id="GO:0015385">
    <property type="term" value="F:sodium:proton antiporter activity"/>
    <property type="evidence" value="ECO:0007669"/>
    <property type="project" value="InterPro"/>
</dbReference>
<dbReference type="PANTHER" id="PTHR10110">
    <property type="entry name" value="SODIUM/HYDROGEN EXCHANGER"/>
    <property type="match status" value="1"/>
</dbReference>
<comment type="similarity">
    <text evidence="11">Belongs to the monovalent cation:proton antiporter 1 (CPA1) transporter (TC 2.A.36) family.</text>
</comment>
<evidence type="ECO:0000256" key="2">
    <source>
        <dbReference type="ARBA" id="ARBA00022448"/>
    </source>
</evidence>
<evidence type="ECO:0000313" key="13">
    <source>
        <dbReference type="EMBL" id="MBA8886706.1"/>
    </source>
</evidence>
<feature type="transmembrane region" description="Helical" evidence="11">
    <location>
        <begin position="84"/>
        <end position="107"/>
    </location>
</feature>
<dbReference type="NCBIfam" id="TIGR00831">
    <property type="entry name" value="a_cpa1"/>
    <property type="match status" value="1"/>
</dbReference>
<dbReference type="AlphaFoldDB" id="A0A839EWF6"/>
<dbReference type="GO" id="GO:0005886">
    <property type="term" value="C:plasma membrane"/>
    <property type="evidence" value="ECO:0007669"/>
    <property type="project" value="UniProtKB-SubCell"/>
</dbReference>
<dbReference type="RefSeq" id="WP_182529760.1">
    <property type="nucleotide sequence ID" value="NZ_JACGXL010000001.1"/>
</dbReference>
<keyword evidence="7 11" id="KW-0915">Sodium</keyword>
<evidence type="ECO:0000256" key="3">
    <source>
        <dbReference type="ARBA" id="ARBA00022449"/>
    </source>
</evidence>
<evidence type="ECO:0000256" key="7">
    <source>
        <dbReference type="ARBA" id="ARBA00023053"/>
    </source>
</evidence>
<dbReference type="Gene3D" id="6.10.140.1330">
    <property type="match status" value="1"/>
</dbReference>
<feature type="transmembrane region" description="Helical" evidence="11">
    <location>
        <begin position="214"/>
        <end position="231"/>
    </location>
</feature>
<dbReference type="PANTHER" id="PTHR10110:SF86">
    <property type="entry name" value="SODIUM_HYDROGEN EXCHANGER 7"/>
    <property type="match status" value="1"/>
</dbReference>
<comment type="function">
    <text evidence="11">Na(+)/H(+) antiporter that extrudes sodium in exchange for external protons.</text>
</comment>
<comment type="caution">
    <text evidence="13">The sequence shown here is derived from an EMBL/GenBank/DDBJ whole genome shotgun (WGS) entry which is preliminary data.</text>
</comment>
<gene>
    <name evidence="13" type="ORF">FHW12_000897</name>
</gene>
<feature type="transmembrane region" description="Helical" evidence="11">
    <location>
        <begin position="157"/>
        <end position="176"/>
    </location>
</feature>
<evidence type="ECO:0000256" key="6">
    <source>
        <dbReference type="ARBA" id="ARBA00022989"/>
    </source>
</evidence>
<keyword evidence="11" id="KW-0997">Cell inner membrane</keyword>
<dbReference type="InterPro" id="IPR018422">
    <property type="entry name" value="Cation/H_exchanger_CPA1"/>
</dbReference>
<feature type="transmembrane region" description="Helical" evidence="11">
    <location>
        <begin position="6"/>
        <end position="24"/>
    </location>
</feature>
<reference evidence="13 14" key="1">
    <citation type="submission" date="2020-07" db="EMBL/GenBank/DDBJ databases">
        <title>Genomic Encyclopedia of Type Strains, Phase IV (KMG-V): Genome sequencing to study the core and pangenomes of soil and plant-associated prokaryotes.</title>
        <authorList>
            <person name="Whitman W."/>
        </authorList>
    </citation>
    <scope>NUCLEOTIDE SEQUENCE [LARGE SCALE GENOMIC DNA]</scope>
    <source>
        <strain evidence="13 14">RH2WT43</strain>
    </source>
</reference>
<dbReference type="GO" id="GO:0098719">
    <property type="term" value="P:sodium ion import across plasma membrane"/>
    <property type="evidence" value="ECO:0007669"/>
    <property type="project" value="TreeGrafter"/>
</dbReference>
<comment type="subcellular location">
    <subcellularLocation>
        <location evidence="11">Cell inner membrane</location>
        <topology evidence="11">Multi-pass membrane protein</topology>
    </subcellularLocation>
    <subcellularLocation>
        <location evidence="1">Cell membrane</location>
        <topology evidence="1">Multi-pass membrane protein</topology>
    </subcellularLocation>
</comment>
<dbReference type="GO" id="GO:0015386">
    <property type="term" value="F:potassium:proton antiporter activity"/>
    <property type="evidence" value="ECO:0007669"/>
    <property type="project" value="TreeGrafter"/>
</dbReference>
<feature type="transmembrane region" description="Helical" evidence="11">
    <location>
        <begin position="237"/>
        <end position="259"/>
    </location>
</feature>
<feature type="transmembrane region" description="Helical" evidence="11">
    <location>
        <begin position="379"/>
        <end position="399"/>
    </location>
</feature>